<dbReference type="Proteomes" id="UP001412239">
    <property type="component" value="Unassembled WGS sequence"/>
</dbReference>
<dbReference type="EC" id="6.3.2.17" evidence="17"/>
<comment type="pathway">
    <text evidence="4 17">Cofactor biosynthesis; tetrahydrofolylpolyglutamate biosynthesis.</text>
</comment>
<reference evidence="20" key="1">
    <citation type="submission" date="2015-10" db="EMBL/GenBank/DDBJ databases">
        <authorList>
            <person name="Regsiter A."/>
            <person name="william w."/>
        </authorList>
    </citation>
    <scope>NUCLEOTIDE SEQUENCE</scope>
    <source>
        <strain evidence="20">Montdore</strain>
    </source>
</reference>
<dbReference type="UniPathway" id="UPA00850"/>
<comment type="catalytic activity">
    <reaction evidence="16 17">
        <text>(6S)-5,6,7,8-tetrahydrofolyl-(gamma-L-Glu)(n) + L-glutamate + ATP = (6S)-5,6,7,8-tetrahydrofolyl-(gamma-L-Glu)(n+1) + ADP + phosphate + H(+)</text>
        <dbReference type="Rhea" id="RHEA:10580"/>
        <dbReference type="Rhea" id="RHEA-COMP:14738"/>
        <dbReference type="Rhea" id="RHEA-COMP:14740"/>
        <dbReference type="ChEBI" id="CHEBI:15378"/>
        <dbReference type="ChEBI" id="CHEBI:29985"/>
        <dbReference type="ChEBI" id="CHEBI:30616"/>
        <dbReference type="ChEBI" id="CHEBI:43474"/>
        <dbReference type="ChEBI" id="CHEBI:141005"/>
        <dbReference type="ChEBI" id="CHEBI:456216"/>
        <dbReference type="EC" id="6.3.2.17"/>
    </reaction>
</comment>
<dbReference type="GO" id="GO:0046872">
    <property type="term" value="F:metal ion binding"/>
    <property type="evidence" value="ECO:0007669"/>
    <property type="project" value="UniProtKB-KW"/>
</dbReference>
<keyword evidence="15" id="KW-0472">Membrane</keyword>
<feature type="binding site" evidence="19">
    <location>
        <position position="198"/>
    </location>
    <ligand>
        <name>Mg(2+)</name>
        <dbReference type="ChEBI" id="CHEBI:18420"/>
        <label>1</label>
    </ligand>
</feature>
<keyword evidence="12 18" id="KW-0067">ATP-binding</keyword>
<evidence type="ECO:0000256" key="11">
    <source>
        <dbReference type="ARBA" id="ARBA00022792"/>
    </source>
</evidence>
<comment type="cofactor">
    <cofactor evidence="17">
        <name>a monovalent cation</name>
        <dbReference type="ChEBI" id="CHEBI:60242"/>
    </cofactor>
    <text evidence="17">A monovalent cation.</text>
</comment>
<evidence type="ECO:0000256" key="16">
    <source>
        <dbReference type="ARBA" id="ARBA00047493"/>
    </source>
</evidence>
<sequence>MRFFQFSSTLLNSRLYATTFYSTMASIQYPKTYEGAIAALNTLQSNFAILEEIRKSNQDMNKKAIAEMAESVRQLGYQPSDFDKLNVIHVAGTKGKGSTCAFTASILAQYKPLGGAASKLGLYTSPHLLAVRERIQIDGASISEALFAKYFFEVWDRLEASAVREGRDPTIKPVYFRFLTLVAFHTYLCEDVKTAIFEVGIGGEHDSTNIIQKPTVVGITSLGIDHTNVLGNTIEEIAWHKAGIIKPSARTLTVPQQPSALAVIQKRANEKGSTVEVVHVHPQIRSREVKLGLPAQFMNGNASLAVALAAEHLTLLGMNPGIIDGKLPPRFVKGLAEVVWPGRCQLVKTGAIEWCIDGAHTVDSLEVCGKWFGARAAGINKRVLIFNQQKRDSDALINALAGSLQEILGVNTRIFDEAIFCTNMTFKERSHKADLVSVGTDPKALENLSVQKKLAEAWVDAEPGTRATHVVPTVEDALRIVSTLSHKAPVQVLVTGSLHLVGAFLEVLGQKYPHQVKQPHTQ</sequence>
<dbReference type="SUPFAM" id="SSF53244">
    <property type="entry name" value="MurD-like peptide ligases, peptide-binding domain"/>
    <property type="match status" value="1"/>
</dbReference>
<keyword evidence="10 18" id="KW-0547">Nucleotide-binding</keyword>
<dbReference type="InterPro" id="IPR018109">
    <property type="entry name" value="Folylpolyglutamate_synth_CS"/>
</dbReference>
<dbReference type="Gene3D" id="3.90.190.20">
    <property type="entry name" value="Mur ligase, C-terminal domain"/>
    <property type="match status" value="1"/>
</dbReference>
<feature type="binding site" evidence="18">
    <location>
        <position position="357"/>
    </location>
    <ligand>
        <name>ATP</name>
        <dbReference type="ChEBI" id="CHEBI:30616"/>
    </ligand>
</feature>
<evidence type="ECO:0000256" key="7">
    <source>
        <dbReference type="ARBA" id="ARBA00022563"/>
    </source>
</evidence>
<evidence type="ECO:0000313" key="21">
    <source>
        <dbReference type="Proteomes" id="UP001412239"/>
    </source>
</evidence>
<dbReference type="InterPro" id="IPR001645">
    <property type="entry name" value="Folylpolyglutamate_synth"/>
</dbReference>
<dbReference type="SUPFAM" id="SSF53623">
    <property type="entry name" value="MurD-like peptide ligases, catalytic domain"/>
    <property type="match status" value="1"/>
</dbReference>
<evidence type="ECO:0000256" key="10">
    <source>
        <dbReference type="ARBA" id="ARBA00022741"/>
    </source>
</evidence>
<keyword evidence="7 17" id="KW-0554">One-carbon metabolism</keyword>
<dbReference type="EMBL" id="LN891150">
    <property type="protein sequence ID" value="CUS08041.1"/>
    <property type="molecule type" value="Genomic_DNA"/>
</dbReference>
<dbReference type="InterPro" id="IPR036615">
    <property type="entry name" value="Mur_ligase_C_dom_sf"/>
</dbReference>
<dbReference type="GO" id="GO:0005743">
    <property type="term" value="C:mitochondrial inner membrane"/>
    <property type="evidence" value="ECO:0007669"/>
    <property type="project" value="UniProtKB-SubCell"/>
</dbReference>
<keyword evidence="8 17" id="KW-0436">Ligase</keyword>
<protein>
    <recommendedName>
        <fullName evidence="17">Folylpolyglutamate synthase</fullName>
        <ecNumber evidence="17">6.3.2.17</ecNumber>
    </recommendedName>
    <alternativeName>
        <fullName evidence="17">Folylpoly-gamma-glutamate synthetase</fullName>
    </alternativeName>
    <alternativeName>
        <fullName evidence="17">Tetrahydrofolylpolyglutamate synthase</fullName>
    </alternativeName>
</protein>
<dbReference type="AlphaFoldDB" id="A0A292PMN8"/>
<dbReference type="InterPro" id="IPR036565">
    <property type="entry name" value="Mur-like_cat_sf"/>
</dbReference>
<dbReference type="PROSITE" id="PS01011">
    <property type="entry name" value="FOLYLPOLYGLU_SYNT_1"/>
    <property type="match status" value="1"/>
</dbReference>
<keyword evidence="13 19" id="KW-0460">Magnesium</keyword>
<comment type="subcellular location">
    <subcellularLocation>
        <location evidence="3">Cytoplasm</location>
    </subcellularLocation>
    <subcellularLocation>
        <location evidence="1">Mitochondrion inner membrane</location>
    </subcellularLocation>
    <subcellularLocation>
        <location evidence="2">Mitochondrion matrix</location>
    </subcellularLocation>
</comment>
<feature type="binding site" evidence="18">
    <location>
        <position position="343"/>
    </location>
    <ligand>
        <name>ATP</name>
        <dbReference type="ChEBI" id="CHEBI:30616"/>
    </ligand>
</feature>
<dbReference type="PIRSF" id="PIRSF038895">
    <property type="entry name" value="FPGS"/>
    <property type="match status" value="1"/>
</dbReference>
<keyword evidence="6" id="KW-0963">Cytoplasm</keyword>
<evidence type="ECO:0000256" key="1">
    <source>
        <dbReference type="ARBA" id="ARBA00004273"/>
    </source>
</evidence>
<dbReference type="FunFam" id="3.40.1190.10:FF:000009">
    <property type="entry name" value="Folylpolyglutamate synthase"/>
    <property type="match status" value="1"/>
</dbReference>
<dbReference type="PANTHER" id="PTHR11136">
    <property type="entry name" value="FOLYLPOLYGLUTAMATE SYNTHASE-RELATED"/>
    <property type="match status" value="1"/>
</dbReference>
<dbReference type="Gene3D" id="3.40.1190.10">
    <property type="entry name" value="Mur-like, catalytic domain"/>
    <property type="match status" value="1"/>
</dbReference>
<evidence type="ECO:0000256" key="3">
    <source>
        <dbReference type="ARBA" id="ARBA00004496"/>
    </source>
</evidence>
<feature type="binding site" evidence="19">
    <location>
        <position position="125"/>
    </location>
    <ligand>
        <name>Mg(2+)</name>
        <dbReference type="ChEBI" id="CHEBI:18420"/>
        <label>1</label>
    </ligand>
</feature>
<dbReference type="GO" id="GO:0005829">
    <property type="term" value="C:cytosol"/>
    <property type="evidence" value="ECO:0007669"/>
    <property type="project" value="TreeGrafter"/>
</dbReference>
<proteinExistence type="inferred from homology"/>
<evidence type="ECO:0000256" key="14">
    <source>
        <dbReference type="ARBA" id="ARBA00023128"/>
    </source>
</evidence>
<evidence type="ECO:0000256" key="4">
    <source>
        <dbReference type="ARBA" id="ARBA00005150"/>
    </source>
</evidence>
<keyword evidence="11" id="KW-0999">Mitochondrion inner membrane</keyword>
<organism evidence="20 21">
    <name type="scientific">Tuber aestivum</name>
    <name type="common">summer truffle</name>
    <dbReference type="NCBI Taxonomy" id="59557"/>
    <lineage>
        <taxon>Eukaryota</taxon>
        <taxon>Fungi</taxon>
        <taxon>Dikarya</taxon>
        <taxon>Ascomycota</taxon>
        <taxon>Pezizomycotina</taxon>
        <taxon>Pezizomycetes</taxon>
        <taxon>Pezizales</taxon>
        <taxon>Tuberaceae</taxon>
        <taxon>Tuber</taxon>
    </lineage>
</organism>
<evidence type="ECO:0000256" key="2">
    <source>
        <dbReference type="ARBA" id="ARBA00004305"/>
    </source>
</evidence>
<accession>A0A292PMN8</accession>
<dbReference type="NCBIfam" id="TIGR01499">
    <property type="entry name" value="folC"/>
    <property type="match status" value="1"/>
</dbReference>
<dbReference type="GO" id="GO:0006730">
    <property type="term" value="P:one-carbon metabolic process"/>
    <property type="evidence" value="ECO:0007669"/>
    <property type="project" value="UniProtKB-KW"/>
</dbReference>
<dbReference type="GO" id="GO:0004326">
    <property type="term" value="F:tetrahydrofolylpolyglutamate synthase activity"/>
    <property type="evidence" value="ECO:0007669"/>
    <property type="project" value="UniProtKB-EC"/>
</dbReference>
<dbReference type="InterPro" id="IPR023600">
    <property type="entry name" value="Folylpolyglutamate_synth_euk"/>
</dbReference>
<feature type="binding site" evidence="19">
    <location>
        <position position="226"/>
    </location>
    <ligand>
        <name>Mg(2+)</name>
        <dbReference type="ChEBI" id="CHEBI:18420"/>
        <label>1</label>
    </ligand>
</feature>
<evidence type="ECO:0000256" key="8">
    <source>
        <dbReference type="ARBA" id="ARBA00022598"/>
    </source>
</evidence>
<evidence type="ECO:0000256" key="6">
    <source>
        <dbReference type="ARBA" id="ARBA00022490"/>
    </source>
</evidence>
<keyword evidence="21" id="KW-1185">Reference proteome</keyword>
<keyword evidence="14" id="KW-0496">Mitochondrion</keyword>
<dbReference type="PROSITE" id="PS01012">
    <property type="entry name" value="FOLYLPOLYGLU_SYNT_2"/>
    <property type="match status" value="1"/>
</dbReference>
<evidence type="ECO:0000256" key="5">
    <source>
        <dbReference type="ARBA" id="ARBA00008276"/>
    </source>
</evidence>
<name>A0A292PMN8_9PEZI</name>
<dbReference type="GO" id="GO:0005759">
    <property type="term" value="C:mitochondrial matrix"/>
    <property type="evidence" value="ECO:0007669"/>
    <property type="project" value="UniProtKB-SubCell"/>
</dbReference>
<evidence type="ECO:0000256" key="9">
    <source>
        <dbReference type="ARBA" id="ARBA00022723"/>
    </source>
</evidence>
<gene>
    <name evidence="20" type="ORF">GSTUAT00007860001</name>
</gene>
<evidence type="ECO:0000256" key="19">
    <source>
        <dbReference type="PIRSR" id="PIRSR038895-2"/>
    </source>
</evidence>
<comment type="function">
    <text evidence="17">Catalyzes conversion of folates to polyglutamate derivatives allowing concentration of folate compounds in the cell and the intracellular retention of these cofactors, which are important substrates for most of the folate-dependent enzymes that are involved in one-carbon transfer reactions involved in purine, pyrimidine and amino acid synthesis.</text>
</comment>
<evidence type="ECO:0000256" key="15">
    <source>
        <dbReference type="ARBA" id="ARBA00023136"/>
    </source>
</evidence>
<evidence type="ECO:0000256" key="13">
    <source>
        <dbReference type="ARBA" id="ARBA00022842"/>
    </source>
</evidence>
<dbReference type="PANTHER" id="PTHR11136:SF5">
    <property type="entry name" value="FOLYLPOLYGLUTAMATE SYNTHASE, MITOCHONDRIAL"/>
    <property type="match status" value="1"/>
</dbReference>
<comment type="similarity">
    <text evidence="5 17">Belongs to the folylpolyglutamate synthase family.</text>
</comment>
<evidence type="ECO:0000313" key="20">
    <source>
        <dbReference type="EMBL" id="CUS08041.1"/>
    </source>
</evidence>
<evidence type="ECO:0000256" key="17">
    <source>
        <dbReference type="PIRNR" id="PIRNR038895"/>
    </source>
</evidence>
<dbReference type="GO" id="GO:0005524">
    <property type="term" value="F:ATP binding"/>
    <property type="evidence" value="ECO:0007669"/>
    <property type="project" value="UniProtKB-KW"/>
</dbReference>
<keyword evidence="9 19" id="KW-0479">Metal-binding</keyword>
<evidence type="ECO:0000256" key="18">
    <source>
        <dbReference type="PIRSR" id="PIRSR038895-1"/>
    </source>
</evidence>
<evidence type="ECO:0000256" key="12">
    <source>
        <dbReference type="ARBA" id="ARBA00022840"/>
    </source>
</evidence>